<dbReference type="InterPro" id="IPR009057">
    <property type="entry name" value="Homeodomain-like_sf"/>
</dbReference>
<dbReference type="SUPFAM" id="SSF48498">
    <property type="entry name" value="Tetracyclin repressor-like, C-terminal domain"/>
    <property type="match status" value="1"/>
</dbReference>
<dbReference type="PRINTS" id="PR00455">
    <property type="entry name" value="HTHTETR"/>
</dbReference>
<protein>
    <submittedName>
        <fullName evidence="6">TetR/AcrR family transcriptional regulator</fullName>
    </submittedName>
</protein>
<organism evidence="6 7">
    <name type="scientific">Methanospirillum lacunae</name>
    <dbReference type="NCBI Taxonomy" id="668570"/>
    <lineage>
        <taxon>Archaea</taxon>
        <taxon>Methanobacteriati</taxon>
        <taxon>Methanobacteriota</taxon>
        <taxon>Stenosarchaea group</taxon>
        <taxon>Methanomicrobia</taxon>
        <taxon>Methanomicrobiales</taxon>
        <taxon>Methanospirillaceae</taxon>
        <taxon>Methanospirillum</taxon>
    </lineage>
</organism>
<keyword evidence="2 4" id="KW-0238">DNA-binding</keyword>
<keyword evidence="1" id="KW-0805">Transcription regulation</keyword>
<dbReference type="InterPro" id="IPR036271">
    <property type="entry name" value="Tet_transcr_reg_TetR-rel_C_sf"/>
</dbReference>
<reference evidence="6 7" key="1">
    <citation type="submission" date="2018-05" db="EMBL/GenBank/DDBJ databases">
        <title>Draft genome of Methanospirillum lacunae Ki8-1.</title>
        <authorList>
            <person name="Dueholm M.S."/>
            <person name="Nielsen P.H."/>
            <person name="Bakmann L.F."/>
            <person name="Otzen D.E."/>
        </authorList>
    </citation>
    <scope>NUCLEOTIDE SEQUENCE [LARGE SCALE GENOMIC DNA]</scope>
    <source>
        <strain evidence="6 7">Ki8-1</strain>
    </source>
</reference>
<dbReference type="EMBL" id="QGMY01000007">
    <property type="protein sequence ID" value="PWR72109.1"/>
    <property type="molecule type" value="Genomic_DNA"/>
</dbReference>
<proteinExistence type="predicted"/>
<keyword evidence="7" id="KW-1185">Reference proteome</keyword>
<dbReference type="Pfam" id="PF00440">
    <property type="entry name" value="TetR_N"/>
    <property type="match status" value="1"/>
</dbReference>
<evidence type="ECO:0000313" key="7">
    <source>
        <dbReference type="Proteomes" id="UP000245657"/>
    </source>
</evidence>
<dbReference type="Gene3D" id="1.10.357.10">
    <property type="entry name" value="Tetracycline Repressor, domain 2"/>
    <property type="match status" value="1"/>
</dbReference>
<comment type="caution">
    <text evidence="6">The sequence shown here is derived from an EMBL/GenBank/DDBJ whole genome shotgun (WGS) entry which is preliminary data.</text>
</comment>
<dbReference type="FunFam" id="1.10.10.60:FF:000141">
    <property type="entry name" value="TetR family transcriptional regulator"/>
    <property type="match status" value="1"/>
</dbReference>
<dbReference type="PANTHER" id="PTHR30055:SF234">
    <property type="entry name" value="HTH-TYPE TRANSCRIPTIONAL REGULATOR BETI"/>
    <property type="match status" value="1"/>
</dbReference>
<evidence type="ECO:0000259" key="5">
    <source>
        <dbReference type="PROSITE" id="PS50977"/>
    </source>
</evidence>
<dbReference type="InterPro" id="IPR023772">
    <property type="entry name" value="DNA-bd_HTH_TetR-type_CS"/>
</dbReference>
<dbReference type="AlphaFoldDB" id="A0A2V2MXI1"/>
<dbReference type="InterPro" id="IPR050109">
    <property type="entry name" value="HTH-type_TetR-like_transc_reg"/>
</dbReference>
<feature type="domain" description="HTH tetR-type" evidence="5">
    <location>
        <begin position="12"/>
        <end position="72"/>
    </location>
</feature>
<dbReference type="PANTHER" id="PTHR30055">
    <property type="entry name" value="HTH-TYPE TRANSCRIPTIONAL REGULATOR RUTR"/>
    <property type="match status" value="1"/>
</dbReference>
<dbReference type="Proteomes" id="UP000245657">
    <property type="component" value="Unassembled WGS sequence"/>
</dbReference>
<dbReference type="RefSeq" id="WP_109968599.1">
    <property type="nucleotide sequence ID" value="NZ_CP176093.1"/>
</dbReference>
<evidence type="ECO:0000256" key="1">
    <source>
        <dbReference type="ARBA" id="ARBA00023015"/>
    </source>
</evidence>
<evidence type="ECO:0000256" key="4">
    <source>
        <dbReference type="PROSITE-ProRule" id="PRU00335"/>
    </source>
</evidence>
<evidence type="ECO:0000256" key="2">
    <source>
        <dbReference type="ARBA" id="ARBA00023125"/>
    </source>
</evidence>
<dbReference type="OrthoDB" id="135877at2157"/>
<evidence type="ECO:0000313" key="6">
    <source>
        <dbReference type="EMBL" id="PWR72109.1"/>
    </source>
</evidence>
<keyword evidence="3" id="KW-0804">Transcription</keyword>
<gene>
    <name evidence="6" type="ORF">DK846_08965</name>
</gene>
<dbReference type="PROSITE" id="PS50977">
    <property type="entry name" value="HTH_TETR_2"/>
    <property type="match status" value="1"/>
</dbReference>
<dbReference type="InterPro" id="IPR001647">
    <property type="entry name" value="HTH_TetR"/>
</dbReference>
<dbReference type="PROSITE" id="PS01081">
    <property type="entry name" value="HTH_TETR_1"/>
    <property type="match status" value="1"/>
</dbReference>
<dbReference type="SUPFAM" id="SSF46689">
    <property type="entry name" value="Homeodomain-like"/>
    <property type="match status" value="1"/>
</dbReference>
<name>A0A2V2MXI1_9EURY</name>
<sequence length="220" mass="25342">MTITERKEREREERRMQIISAAEHLFFEYGYDQVSMEQIANEAELSKGTIFFYFKNKEALYFTIVLQGIKLFHQKISDAVHECEGPAISQLTALGMAGIRFSREYPGYRSMILLFKSGRFSLDQRESYNDEVTEFISHSEAMISLTEDIVESGVEDGSIRSDIDPIELAIIVRMMISSVMDKSPEFVWSLKRRDIDEDLLISHYLNLIESIVRGNGSIDV</sequence>
<feature type="DNA-binding region" description="H-T-H motif" evidence="4">
    <location>
        <begin position="35"/>
        <end position="54"/>
    </location>
</feature>
<dbReference type="GeneID" id="97548024"/>
<accession>A0A2V2MXI1</accession>
<dbReference type="GO" id="GO:0003700">
    <property type="term" value="F:DNA-binding transcription factor activity"/>
    <property type="evidence" value="ECO:0007669"/>
    <property type="project" value="TreeGrafter"/>
</dbReference>
<evidence type="ECO:0000256" key="3">
    <source>
        <dbReference type="ARBA" id="ARBA00023163"/>
    </source>
</evidence>
<dbReference type="GO" id="GO:0000976">
    <property type="term" value="F:transcription cis-regulatory region binding"/>
    <property type="evidence" value="ECO:0007669"/>
    <property type="project" value="TreeGrafter"/>
</dbReference>